<evidence type="ECO:0000313" key="2">
    <source>
        <dbReference type="Proteomes" id="UP000019030"/>
    </source>
</evidence>
<sequence length="149" mass="16624">MDTVEELGGKYFYKGMHNLSAGELFFWVFVEEAQKQLGVSDVIALALVILGQPLKSTRRKPAGTTKGTSILSENLRRWINIETGMQLPTLTNASIKKRKFSYVTNLGAFSGRWIPILGIAFIANDVSTIAWKTIKTYNLIARNGDQLWG</sequence>
<dbReference type="eggNOG" id="ENOG5032JU7">
    <property type="taxonomic scope" value="Bacteria"/>
</dbReference>
<dbReference type="InterPro" id="IPR058522">
    <property type="entry name" value="DUF8209"/>
</dbReference>
<reference evidence="1 2" key="2">
    <citation type="submission" date="2015-03" db="EMBL/GenBank/DDBJ databases">
        <authorList>
            <person name="Chan K.-G."/>
        </authorList>
    </citation>
    <scope>NUCLEOTIDE SEQUENCE [LARGE SCALE GENOMIC DNA]</scope>
    <source>
        <strain evidence="1 2">RB-25</strain>
    </source>
</reference>
<dbReference type="RefSeq" id="WP_024910052.1">
    <property type="nucleotide sequence ID" value="NZ_CP007044.2"/>
</dbReference>
<dbReference type="Proteomes" id="UP000019030">
    <property type="component" value="Chromosome"/>
</dbReference>
<gene>
    <name evidence="1" type="ORF">Z042_06525</name>
</gene>
<dbReference type="InterPro" id="IPR058064">
    <property type="entry name" value="STM2901-like"/>
</dbReference>
<dbReference type="HOGENOM" id="CLU_145939_0_0_6"/>
<name>W0LA86_9GAMM</name>
<dbReference type="NCBIfam" id="NF045926">
    <property type="entry name" value="STM2901_fam"/>
    <property type="match status" value="1"/>
</dbReference>
<dbReference type="KEGG" id="sfo:Z042_06525"/>
<dbReference type="OrthoDB" id="8815988at2"/>
<protein>
    <submittedName>
        <fullName evidence="1">Membrane protein</fullName>
    </submittedName>
</protein>
<proteinExistence type="predicted"/>
<reference evidence="1 2" key="1">
    <citation type="submission" date="2014-01" db="EMBL/GenBank/DDBJ databases">
        <title>Isolation of Serratia multitudinisentens RB-25 from Ex-Landfill site.</title>
        <authorList>
            <person name="Robson E.H.J."/>
        </authorList>
    </citation>
    <scope>NUCLEOTIDE SEQUENCE [LARGE SCALE GENOMIC DNA]</scope>
    <source>
        <strain evidence="1 2">RB-25</strain>
    </source>
</reference>
<accession>W0LA86</accession>
<dbReference type="EMBL" id="CP007044">
    <property type="protein sequence ID" value="AHG19309.1"/>
    <property type="molecule type" value="Genomic_DNA"/>
</dbReference>
<dbReference type="AlphaFoldDB" id="W0LA86"/>
<evidence type="ECO:0000313" key="1">
    <source>
        <dbReference type="EMBL" id="AHG19309.1"/>
    </source>
</evidence>
<keyword evidence="2" id="KW-1185">Reference proteome</keyword>
<organism evidence="1 2">
    <name type="scientific">Chania multitudinisentens RB-25</name>
    <dbReference type="NCBI Taxonomy" id="1441930"/>
    <lineage>
        <taxon>Bacteria</taxon>
        <taxon>Pseudomonadati</taxon>
        <taxon>Pseudomonadota</taxon>
        <taxon>Gammaproteobacteria</taxon>
        <taxon>Enterobacterales</taxon>
        <taxon>Yersiniaceae</taxon>
        <taxon>Chania</taxon>
    </lineage>
</organism>
<dbReference type="Pfam" id="PF26636">
    <property type="entry name" value="DUF8209"/>
    <property type="match status" value="1"/>
</dbReference>